<dbReference type="Pfam" id="PF04577">
    <property type="entry name" value="Glyco_transf_61"/>
    <property type="match status" value="1"/>
</dbReference>
<dbReference type="Proteomes" id="UP000825935">
    <property type="component" value="Chromosome 18"/>
</dbReference>
<proteinExistence type="predicted"/>
<accession>A0A8T2SP13</accession>
<evidence type="ECO:0000259" key="4">
    <source>
        <dbReference type="Pfam" id="PF04577"/>
    </source>
</evidence>
<evidence type="ECO:0000313" key="6">
    <source>
        <dbReference type="Proteomes" id="UP000825935"/>
    </source>
</evidence>
<dbReference type="InterPro" id="IPR007657">
    <property type="entry name" value="Glycosyltransferase_61"/>
</dbReference>
<keyword evidence="1" id="KW-0328">Glycosyltransferase</keyword>
<dbReference type="PANTHER" id="PTHR20961">
    <property type="entry name" value="GLYCOSYLTRANSFERASE"/>
    <property type="match status" value="1"/>
</dbReference>
<dbReference type="OrthoDB" id="1892506at2759"/>
<dbReference type="GO" id="GO:0005794">
    <property type="term" value="C:Golgi apparatus"/>
    <property type="evidence" value="ECO:0007669"/>
    <property type="project" value="UniProtKB-ARBA"/>
</dbReference>
<evidence type="ECO:0000313" key="5">
    <source>
        <dbReference type="EMBL" id="KAH7365106.1"/>
    </source>
</evidence>
<evidence type="ECO:0000256" key="2">
    <source>
        <dbReference type="ARBA" id="ARBA00022679"/>
    </source>
</evidence>
<protein>
    <recommendedName>
        <fullName evidence="4">Glycosyltransferase 61 catalytic domain-containing protein</fullName>
    </recommendedName>
</protein>
<reference evidence="5" key="1">
    <citation type="submission" date="2021-08" db="EMBL/GenBank/DDBJ databases">
        <title>WGS assembly of Ceratopteris richardii.</title>
        <authorList>
            <person name="Marchant D.B."/>
            <person name="Chen G."/>
            <person name="Jenkins J."/>
            <person name="Shu S."/>
            <person name="Leebens-Mack J."/>
            <person name="Grimwood J."/>
            <person name="Schmutz J."/>
            <person name="Soltis P."/>
            <person name="Soltis D."/>
            <person name="Chen Z.-H."/>
        </authorList>
    </citation>
    <scope>NUCLEOTIDE SEQUENCE</scope>
    <source>
        <strain evidence="5">Whitten #5841</strain>
        <tissue evidence="5">Leaf</tissue>
    </source>
</reference>
<dbReference type="InterPro" id="IPR049625">
    <property type="entry name" value="Glyco_transf_61_cat"/>
</dbReference>
<dbReference type="GO" id="GO:0016763">
    <property type="term" value="F:pentosyltransferase activity"/>
    <property type="evidence" value="ECO:0007669"/>
    <property type="project" value="UniProtKB-ARBA"/>
</dbReference>
<keyword evidence="6" id="KW-1185">Reference proteome</keyword>
<keyword evidence="2" id="KW-0808">Transferase</keyword>
<dbReference type="EMBL" id="CM035423">
    <property type="protein sequence ID" value="KAH7365106.1"/>
    <property type="molecule type" value="Genomic_DNA"/>
</dbReference>
<gene>
    <name evidence="5" type="ORF">KP509_18G009200</name>
</gene>
<dbReference type="OMA" id="MPNFMRF"/>
<comment type="caution">
    <text evidence="5">The sequence shown here is derived from an EMBL/GenBank/DDBJ whole genome shotgun (WGS) entry which is preliminary data.</text>
</comment>
<dbReference type="PANTHER" id="PTHR20961:SF140">
    <property type="entry name" value="GLYCOSYLTRANSFERASE"/>
    <property type="match status" value="1"/>
</dbReference>
<sequence length="452" mass="51797">MKTWDRTMRICRRRRGGIKIRGRSWITLLLLCSVVPPLLFYASSPPSRPSTFSHSPFSKTSCSHALCLHRSQFYSRSCYANCFPRIRGICFHASKVQICKDSVDVIEDNFMNFSDSFACEDSKNNLCAVPPIMRFHGERLTLRVVHSSFCVGHNQKWIRGLSMVADQRYLPYGKPNPHHEAEKLIPVLLMYQKFGELMNMTFYWFSSVNDVSKWAAGFMKAVSIGRIVRFLDLPKNDEPAICFEDAVTFSVPTNLWYIPDEGWNEWMRRTVLQHCSIPSDNASYPARTAVILDRHGGTRYLKNKRLVAETVRRVLNISVQQSFGGVGSFCEQVHAAATADLLVVPHGSQNTNLLFARPDAVVIEVFPYLYYTDALQNLTHAAHLKIYAILGKRPEKNFLMWIFSFLGWDRCFSLRWCRNYARSQPIVVDIGELERVLLHFSQGHLPPLASLT</sequence>
<dbReference type="AlphaFoldDB" id="A0A8T2SP13"/>
<keyword evidence="3" id="KW-0325">Glycoprotein</keyword>
<evidence type="ECO:0000256" key="1">
    <source>
        <dbReference type="ARBA" id="ARBA00022676"/>
    </source>
</evidence>
<name>A0A8T2SP13_CERRI</name>
<organism evidence="5 6">
    <name type="scientific">Ceratopteris richardii</name>
    <name type="common">Triangle waterfern</name>
    <dbReference type="NCBI Taxonomy" id="49495"/>
    <lineage>
        <taxon>Eukaryota</taxon>
        <taxon>Viridiplantae</taxon>
        <taxon>Streptophyta</taxon>
        <taxon>Embryophyta</taxon>
        <taxon>Tracheophyta</taxon>
        <taxon>Polypodiopsida</taxon>
        <taxon>Polypodiidae</taxon>
        <taxon>Polypodiales</taxon>
        <taxon>Pteridineae</taxon>
        <taxon>Pteridaceae</taxon>
        <taxon>Parkerioideae</taxon>
        <taxon>Ceratopteris</taxon>
    </lineage>
</organism>
<evidence type="ECO:0000256" key="3">
    <source>
        <dbReference type="ARBA" id="ARBA00023180"/>
    </source>
</evidence>
<feature type="domain" description="Glycosyltransferase 61 catalytic" evidence="4">
    <location>
        <begin position="235"/>
        <end position="363"/>
    </location>
</feature>